<evidence type="ECO:0000313" key="6">
    <source>
        <dbReference type="Proteomes" id="UP000799118"/>
    </source>
</evidence>
<dbReference type="SUPFAM" id="SSF51905">
    <property type="entry name" value="FAD/NAD(P)-binding domain"/>
    <property type="match status" value="1"/>
</dbReference>
<dbReference type="OrthoDB" id="74360at2759"/>
<evidence type="ECO:0000313" key="5">
    <source>
        <dbReference type="EMBL" id="KAE9398740.1"/>
    </source>
</evidence>
<dbReference type="InterPro" id="IPR051209">
    <property type="entry name" value="FAD-bind_Monooxygenase_sf"/>
</dbReference>
<dbReference type="InterPro" id="IPR036188">
    <property type="entry name" value="FAD/NAD-bd_sf"/>
</dbReference>
<comment type="similarity">
    <text evidence="1">Belongs to the FAD-binding monooxygenase family.</text>
</comment>
<dbReference type="GO" id="GO:0004499">
    <property type="term" value="F:N,N-dimethylaniline monooxygenase activity"/>
    <property type="evidence" value="ECO:0007669"/>
    <property type="project" value="InterPro"/>
</dbReference>
<gene>
    <name evidence="5" type="ORF">BT96DRAFT_994568</name>
</gene>
<dbReference type="InterPro" id="IPR020946">
    <property type="entry name" value="Flavin_mOase-like"/>
</dbReference>
<name>A0A6A4HLY5_9AGAR</name>
<keyword evidence="2" id="KW-0285">Flavoprotein</keyword>
<dbReference type="PANTHER" id="PTHR42877">
    <property type="entry name" value="L-ORNITHINE N(5)-MONOOXYGENASE-RELATED"/>
    <property type="match status" value="1"/>
</dbReference>
<evidence type="ECO:0000256" key="4">
    <source>
        <dbReference type="ARBA" id="ARBA00023002"/>
    </source>
</evidence>
<accession>A0A6A4HLY5</accession>
<dbReference type="Proteomes" id="UP000799118">
    <property type="component" value="Unassembled WGS sequence"/>
</dbReference>
<dbReference type="GO" id="GO:0050661">
    <property type="term" value="F:NADP binding"/>
    <property type="evidence" value="ECO:0007669"/>
    <property type="project" value="InterPro"/>
</dbReference>
<keyword evidence="6" id="KW-1185">Reference proteome</keyword>
<keyword evidence="4" id="KW-0560">Oxidoreductase</keyword>
<keyword evidence="3" id="KW-0274">FAD</keyword>
<evidence type="ECO:0000256" key="3">
    <source>
        <dbReference type="ARBA" id="ARBA00022827"/>
    </source>
</evidence>
<organism evidence="5 6">
    <name type="scientific">Gymnopus androsaceus JB14</name>
    <dbReference type="NCBI Taxonomy" id="1447944"/>
    <lineage>
        <taxon>Eukaryota</taxon>
        <taxon>Fungi</taxon>
        <taxon>Dikarya</taxon>
        <taxon>Basidiomycota</taxon>
        <taxon>Agaricomycotina</taxon>
        <taxon>Agaricomycetes</taxon>
        <taxon>Agaricomycetidae</taxon>
        <taxon>Agaricales</taxon>
        <taxon>Marasmiineae</taxon>
        <taxon>Omphalotaceae</taxon>
        <taxon>Gymnopus</taxon>
    </lineage>
</organism>
<dbReference type="AlphaFoldDB" id="A0A6A4HLY5"/>
<dbReference type="PANTHER" id="PTHR42877:SF4">
    <property type="entry name" value="FAD_NAD(P)-BINDING DOMAIN-CONTAINING PROTEIN-RELATED"/>
    <property type="match status" value="1"/>
</dbReference>
<protein>
    <submittedName>
        <fullName evidence="5">FAD/NAD(P)-binding domain-containing protein</fullName>
    </submittedName>
</protein>
<evidence type="ECO:0000256" key="2">
    <source>
        <dbReference type="ARBA" id="ARBA00022630"/>
    </source>
</evidence>
<proteinExistence type="inferred from homology"/>
<evidence type="ECO:0000256" key="1">
    <source>
        <dbReference type="ARBA" id="ARBA00010139"/>
    </source>
</evidence>
<dbReference type="EMBL" id="ML769478">
    <property type="protein sequence ID" value="KAE9398740.1"/>
    <property type="molecule type" value="Genomic_DNA"/>
</dbReference>
<reference evidence="5" key="1">
    <citation type="journal article" date="2019" name="Environ. Microbiol.">
        <title>Fungal ecological strategies reflected in gene transcription - a case study of two litter decomposers.</title>
        <authorList>
            <person name="Barbi F."/>
            <person name="Kohler A."/>
            <person name="Barry K."/>
            <person name="Baskaran P."/>
            <person name="Daum C."/>
            <person name="Fauchery L."/>
            <person name="Ihrmark K."/>
            <person name="Kuo A."/>
            <person name="LaButti K."/>
            <person name="Lipzen A."/>
            <person name="Morin E."/>
            <person name="Grigoriev I.V."/>
            <person name="Henrissat B."/>
            <person name="Lindahl B."/>
            <person name="Martin F."/>
        </authorList>
    </citation>
    <scope>NUCLEOTIDE SEQUENCE</scope>
    <source>
        <strain evidence="5">JB14</strain>
    </source>
</reference>
<dbReference type="GO" id="GO:0050660">
    <property type="term" value="F:flavin adenine dinucleotide binding"/>
    <property type="evidence" value="ECO:0007669"/>
    <property type="project" value="InterPro"/>
</dbReference>
<dbReference type="Pfam" id="PF00743">
    <property type="entry name" value="FMO-like"/>
    <property type="match status" value="1"/>
</dbReference>
<dbReference type="Gene3D" id="3.50.50.60">
    <property type="entry name" value="FAD/NAD(P)-binding domain"/>
    <property type="match status" value="2"/>
</dbReference>
<sequence>MTEDLKNDTRIAIIGAGVGGITMGIALRRQMPGFENFVIYEKSDDVGGTWKHNVYPGCSSDLAIHFYSLSTDPKSDWDHSHEYQPQIQSYWADLVKKYNLRPHISFQTAVVSAEWNRKANVWRIITEDVATGIKQESTAKILISAQGLLDVPNYPNVPGLDTFKGIKFHSAKYDNSVSLRGKRVGIIGNGASATQMIPVISADPSVKLVQFARTPNWFLPLARAKYSTLMKWMFAHVPFVMKTRRFMGFLEGEMLYFSIFGTRFLHPTIEKIFKGYVRRTAPEKYQDKLIPSYQLGCRRLLFDNGYLASLHRPNVTMDWSGIDSFVEDGIMTKTGEKVNLDVIIISTGFITDDFPFFVKGLETTIKNYYDLAGGPKAYKGTSIPGFPNFYLILGPNSGTGHTSFIYMEEIQIDYILKMIGPILSKQVSAFNVKHTATDQYNDWVHARLGKVFFWAVHLGIDEVEMERFPISSLALALSSIYGCVA</sequence>